<accession>A0ABV8KQM6</accession>
<name>A0ABV8KQM6_9ACTN</name>
<dbReference type="PROSITE" id="PS50943">
    <property type="entry name" value="HTH_CROC1"/>
    <property type="match status" value="1"/>
</dbReference>
<dbReference type="Gene3D" id="1.10.260.40">
    <property type="entry name" value="lambda repressor-like DNA-binding domains"/>
    <property type="match status" value="1"/>
</dbReference>
<dbReference type="Proteomes" id="UP001595868">
    <property type="component" value="Unassembled WGS sequence"/>
</dbReference>
<sequence length="381" mass="41376">MDRMSFIGQQIYDLRTDRVPRLTQRELAERAGVSVDLIQKLEQGRKATAKITTLTAIARALDVDLSALLSRRTFLEGVPDDGGLLALRRAITPVLDPAAPGGSVEELSTAVADGWRAYWSGDYKTLAGTLPQVIEGARAADARDQLAEAQQLASCVLVHLGHSDLSLIAVGKALEVVEDPLLRTAIVGTHSWVLLNQGRSDEASVLAVAEADAIEPRRKARAEEVSLWGNLLVTGATAAARDGRSDEARDLLRAAHGAAVRIGEDRNDYQTAFGVSQVVMQGVDVSVVAGDYVKALDTARRMPKRSQLPRAAQARHMTDVAHAHAKLGHFREAENLLTRIEQFAPQWIRYQVFVKAVLAEVLQRGRPTSKTRTLARRLGVG</sequence>
<gene>
    <name evidence="2" type="ORF">ACFOX0_20490</name>
</gene>
<dbReference type="Pfam" id="PF01381">
    <property type="entry name" value="HTH_3"/>
    <property type="match status" value="1"/>
</dbReference>
<dbReference type="RefSeq" id="WP_377548343.1">
    <property type="nucleotide sequence ID" value="NZ_JBHSBN010000014.1"/>
</dbReference>
<dbReference type="InterPro" id="IPR011990">
    <property type="entry name" value="TPR-like_helical_dom_sf"/>
</dbReference>
<dbReference type="SUPFAM" id="SSF47413">
    <property type="entry name" value="lambda repressor-like DNA-binding domains"/>
    <property type="match status" value="1"/>
</dbReference>
<evidence type="ECO:0000259" key="1">
    <source>
        <dbReference type="PROSITE" id="PS50943"/>
    </source>
</evidence>
<comment type="caution">
    <text evidence="2">The sequence shown here is derived from an EMBL/GenBank/DDBJ whole genome shotgun (WGS) entry which is preliminary data.</text>
</comment>
<evidence type="ECO:0000313" key="3">
    <source>
        <dbReference type="Proteomes" id="UP001595868"/>
    </source>
</evidence>
<feature type="domain" description="HTH cro/C1-type" evidence="1">
    <location>
        <begin position="11"/>
        <end position="68"/>
    </location>
</feature>
<keyword evidence="3" id="KW-1185">Reference proteome</keyword>
<dbReference type="InterPro" id="IPR001387">
    <property type="entry name" value="Cro/C1-type_HTH"/>
</dbReference>
<dbReference type="CDD" id="cd00093">
    <property type="entry name" value="HTH_XRE"/>
    <property type="match status" value="1"/>
</dbReference>
<protein>
    <submittedName>
        <fullName evidence="2">Helix-turn-helix domain-containing protein</fullName>
    </submittedName>
</protein>
<proteinExistence type="predicted"/>
<dbReference type="EMBL" id="JBHSBN010000014">
    <property type="protein sequence ID" value="MFC4108299.1"/>
    <property type="molecule type" value="Genomic_DNA"/>
</dbReference>
<reference evidence="3" key="1">
    <citation type="journal article" date="2019" name="Int. J. Syst. Evol. Microbiol.">
        <title>The Global Catalogue of Microorganisms (GCM) 10K type strain sequencing project: providing services to taxonomists for standard genome sequencing and annotation.</title>
        <authorList>
            <consortium name="The Broad Institute Genomics Platform"/>
            <consortium name="The Broad Institute Genome Sequencing Center for Infectious Disease"/>
            <person name="Wu L."/>
            <person name="Ma J."/>
        </authorList>
    </citation>
    <scope>NUCLEOTIDE SEQUENCE [LARGE SCALE GENOMIC DNA]</scope>
    <source>
        <strain evidence="3">2902at01</strain>
    </source>
</reference>
<organism evidence="2 3">
    <name type="scientific">Micromonospora zhanjiangensis</name>
    <dbReference type="NCBI Taxonomy" id="1522057"/>
    <lineage>
        <taxon>Bacteria</taxon>
        <taxon>Bacillati</taxon>
        <taxon>Actinomycetota</taxon>
        <taxon>Actinomycetes</taxon>
        <taxon>Micromonosporales</taxon>
        <taxon>Micromonosporaceae</taxon>
        <taxon>Micromonospora</taxon>
    </lineage>
</organism>
<dbReference type="SMART" id="SM00530">
    <property type="entry name" value="HTH_XRE"/>
    <property type="match status" value="1"/>
</dbReference>
<evidence type="ECO:0000313" key="2">
    <source>
        <dbReference type="EMBL" id="MFC4108299.1"/>
    </source>
</evidence>
<dbReference type="InterPro" id="IPR010982">
    <property type="entry name" value="Lambda_DNA-bd_dom_sf"/>
</dbReference>
<dbReference type="Gene3D" id="1.25.40.10">
    <property type="entry name" value="Tetratricopeptide repeat domain"/>
    <property type="match status" value="1"/>
</dbReference>